<dbReference type="SUPFAM" id="SSF52402">
    <property type="entry name" value="Adenine nucleotide alpha hydrolases-like"/>
    <property type="match status" value="2"/>
</dbReference>
<dbReference type="Pfam" id="PF00582">
    <property type="entry name" value="Usp"/>
    <property type="match status" value="3"/>
</dbReference>
<dbReference type="PANTHER" id="PTHR46553">
    <property type="entry name" value="ADENINE NUCLEOTIDE ALPHA HYDROLASES-LIKE SUPERFAMILY PROTEIN"/>
    <property type="match status" value="1"/>
</dbReference>
<reference evidence="3" key="1">
    <citation type="submission" date="2024-07" db="EMBL/GenBank/DDBJ databases">
        <authorList>
            <person name="Yu S.T."/>
        </authorList>
    </citation>
    <scope>NUCLEOTIDE SEQUENCE</scope>
    <source>
        <strain evidence="3">R35</strain>
    </source>
</reference>
<organism evidence="3">
    <name type="scientific">Streptomyces sp. R35</name>
    <dbReference type="NCBI Taxonomy" id="3238630"/>
    <lineage>
        <taxon>Bacteria</taxon>
        <taxon>Bacillati</taxon>
        <taxon>Actinomycetota</taxon>
        <taxon>Actinomycetes</taxon>
        <taxon>Kitasatosporales</taxon>
        <taxon>Streptomycetaceae</taxon>
        <taxon>Streptomyces</taxon>
    </lineage>
</organism>
<dbReference type="AlphaFoldDB" id="A0AB39SJ85"/>
<feature type="domain" description="UspA" evidence="2">
    <location>
        <begin position="51"/>
        <end position="122"/>
    </location>
</feature>
<protein>
    <submittedName>
        <fullName evidence="3">Universal stress protein</fullName>
    </submittedName>
</protein>
<evidence type="ECO:0000256" key="1">
    <source>
        <dbReference type="ARBA" id="ARBA00008791"/>
    </source>
</evidence>
<comment type="similarity">
    <text evidence="1">Belongs to the universal stress protein A family.</text>
</comment>
<feature type="domain" description="UspA" evidence="2">
    <location>
        <begin position="5"/>
        <end position="42"/>
    </location>
</feature>
<dbReference type="RefSeq" id="WP_369263608.1">
    <property type="nucleotide sequence ID" value="NZ_CP163440.1"/>
</dbReference>
<dbReference type="InterPro" id="IPR006015">
    <property type="entry name" value="Universal_stress_UspA"/>
</dbReference>
<dbReference type="InterPro" id="IPR006016">
    <property type="entry name" value="UspA"/>
</dbReference>
<dbReference type="PANTHER" id="PTHR46553:SF3">
    <property type="entry name" value="ADENINE NUCLEOTIDE ALPHA HYDROLASES-LIKE SUPERFAMILY PROTEIN"/>
    <property type="match status" value="1"/>
</dbReference>
<evidence type="ECO:0000259" key="2">
    <source>
        <dbReference type="Pfam" id="PF00582"/>
    </source>
</evidence>
<gene>
    <name evidence="3" type="ORF">AB5J50_40365</name>
</gene>
<dbReference type="PRINTS" id="PR01438">
    <property type="entry name" value="UNVRSLSTRESS"/>
</dbReference>
<sequence length="273" mass="29030">MTIPLVVGVDGSEGSLEAVDWAADEAVRHSVPLHLLHARAGDREPSDVISAALERARKRAPTVQLSSEVLHEDAAAALVDNGRNAFALVLGSRGLGDLADMLLGTVSLAVAARADCPVVVVRGTAEHRDGRFGNIVVGVEEGEGSGTALQFALREAHVRSCRLTAVHAWNPSSRALTTRPAPSWYAMEAHRRPPSQVLDDALRGQAKRFRDARVSSRVIEGPARRALLDAVSEADLLVVGARRRQGHPGLQLGLINHALLHHAPCPVAVVPQT</sequence>
<dbReference type="InterPro" id="IPR014729">
    <property type="entry name" value="Rossmann-like_a/b/a_fold"/>
</dbReference>
<accession>A0AB39SJ85</accession>
<name>A0AB39SJ85_9ACTN</name>
<dbReference type="EMBL" id="CP163440">
    <property type="protein sequence ID" value="XDQ66618.1"/>
    <property type="molecule type" value="Genomic_DNA"/>
</dbReference>
<proteinExistence type="inferred from homology"/>
<evidence type="ECO:0000313" key="3">
    <source>
        <dbReference type="EMBL" id="XDQ66618.1"/>
    </source>
</evidence>
<feature type="domain" description="UspA" evidence="2">
    <location>
        <begin position="132"/>
        <end position="271"/>
    </location>
</feature>
<dbReference type="Gene3D" id="3.40.50.620">
    <property type="entry name" value="HUPs"/>
    <property type="match status" value="2"/>
</dbReference>